<gene>
    <name evidence="4" type="ORF">OLC1_LOCUS7679</name>
</gene>
<evidence type="ECO:0000256" key="2">
    <source>
        <dbReference type="PROSITE-ProRule" id="PRU00708"/>
    </source>
</evidence>
<dbReference type="InterPro" id="IPR046960">
    <property type="entry name" value="PPR_At4g14850-like_plant"/>
</dbReference>
<dbReference type="EMBL" id="OX459119">
    <property type="protein sequence ID" value="CAI9097090.1"/>
    <property type="molecule type" value="Genomic_DNA"/>
</dbReference>
<protein>
    <submittedName>
        <fullName evidence="4">OLC1v1033410C1</fullName>
    </submittedName>
</protein>
<evidence type="ECO:0000256" key="3">
    <source>
        <dbReference type="SAM" id="MobiDB-lite"/>
    </source>
</evidence>
<dbReference type="InterPro" id="IPR011990">
    <property type="entry name" value="TPR-like_helical_dom_sf"/>
</dbReference>
<keyword evidence="1" id="KW-0677">Repeat</keyword>
<dbReference type="AlphaFoldDB" id="A0AAV1CNC0"/>
<evidence type="ECO:0000313" key="5">
    <source>
        <dbReference type="Proteomes" id="UP001161247"/>
    </source>
</evidence>
<accession>A0AAV1CNC0</accession>
<feature type="repeat" description="PPR" evidence="2">
    <location>
        <begin position="232"/>
        <end position="266"/>
    </location>
</feature>
<dbReference type="InterPro" id="IPR002885">
    <property type="entry name" value="PPR_rpt"/>
</dbReference>
<dbReference type="FunFam" id="1.25.40.10:FF:000427">
    <property type="entry name" value="Pentatricopeptide repeat-containing protein chloroplastic"/>
    <property type="match status" value="1"/>
</dbReference>
<dbReference type="NCBIfam" id="TIGR00756">
    <property type="entry name" value="PPR"/>
    <property type="match status" value="1"/>
</dbReference>
<dbReference type="Pfam" id="PF13041">
    <property type="entry name" value="PPR_2"/>
    <property type="match status" value="1"/>
</dbReference>
<organism evidence="4 5">
    <name type="scientific">Oldenlandia corymbosa var. corymbosa</name>
    <dbReference type="NCBI Taxonomy" id="529605"/>
    <lineage>
        <taxon>Eukaryota</taxon>
        <taxon>Viridiplantae</taxon>
        <taxon>Streptophyta</taxon>
        <taxon>Embryophyta</taxon>
        <taxon>Tracheophyta</taxon>
        <taxon>Spermatophyta</taxon>
        <taxon>Magnoliopsida</taxon>
        <taxon>eudicotyledons</taxon>
        <taxon>Gunneridae</taxon>
        <taxon>Pentapetalae</taxon>
        <taxon>asterids</taxon>
        <taxon>lamiids</taxon>
        <taxon>Gentianales</taxon>
        <taxon>Rubiaceae</taxon>
        <taxon>Rubioideae</taxon>
        <taxon>Spermacoceae</taxon>
        <taxon>Hedyotis-Oldenlandia complex</taxon>
        <taxon>Oldenlandia</taxon>
    </lineage>
</organism>
<dbReference type="Gene3D" id="1.25.40.10">
    <property type="entry name" value="Tetratricopeptide repeat domain"/>
    <property type="match status" value="2"/>
</dbReference>
<dbReference type="GO" id="GO:0009451">
    <property type="term" value="P:RNA modification"/>
    <property type="evidence" value="ECO:0007669"/>
    <property type="project" value="InterPro"/>
</dbReference>
<sequence>MLLADSVIINQIRHNLKPTSRNPFSSLFFSVHTRSALPRYLEDPNKPNHKWNTSHSFVLSNPILSLLETSCKSIAHLKQIQSQMIVTGLISDGLASSRLVAFSALSDVADLSYCKRLLCDLPSPNAFSYNVAIRACSDSENPVEALLLYKQLLGLVNSYRDCLRPDHFTFPLLFKTCARLGFYYMGFQILVHVMKMGYEIDVFVRNGLIHFLFSVGEVEAARQVFDESSVRDLVSWNSLIHGFVKVGEAPEAFRVYVEMESEGVKPDEVTMIGLVSSCAQLEDLELGREAHRSIERMSRGAKFQDNSHEPKLPGSKYPRIQQDGRAYANVCPLYLKQNPGSRIQVCGSVQEAQSVLTLNQYVHIFMQSSPIPINQTIIAE</sequence>
<dbReference type="Proteomes" id="UP001161247">
    <property type="component" value="Chromosome 2"/>
</dbReference>
<dbReference type="PROSITE" id="PS51375">
    <property type="entry name" value="PPR"/>
    <property type="match status" value="1"/>
</dbReference>
<evidence type="ECO:0000256" key="1">
    <source>
        <dbReference type="ARBA" id="ARBA00022737"/>
    </source>
</evidence>
<keyword evidence="5" id="KW-1185">Reference proteome</keyword>
<dbReference type="PANTHER" id="PTHR47926">
    <property type="entry name" value="PENTATRICOPEPTIDE REPEAT-CONTAINING PROTEIN"/>
    <property type="match status" value="1"/>
</dbReference>
<dbReference type="Pfam" id="PF01535">
    <property type="entry name" value="PPR"/>
    <property type="match status" value="1"/>
</dbReference>
<proteinExistence type="predicted"/>
<dbReference type="GO" id="GO:0003723">
    <property type="term" value="F:RNA binding"/>
    <property type="evidence" value="ECO:0007669"/>
    <property type="project" value="InterPro"/>
</dbReference>
<feature type="region of interest" description="Disordered" evidence="3">
    <location>
        <begin position="298"/>
        <end position="318"/>
    </location>
</feature>
<name>A0AAV1CNC0_OLDCO</name>
<evidence type="ECO:0000313" key="4">
    <source>
        <dbReference type="EMBL" id="CAI9097090.1"/>
    </source>
</evidence>
<reference evidence="4" key="1">
    <citation type="submission" date="2023-03" db="EMBL/GenBank/DDBJ databases">
        <authorList>
            <person name="Julca I."/>
        </authorList>
    </citation>
    <scope>NUCLEOTIDE SEQUENCE</scope>
</reference>